<dbReference type="InterPro" id="IPR025503">
    <property type="entry name" value="DUF4391"/>
</dbReference>
<dbReference type="EMBL" id="JBBNFW010000166">
    <property type="protein sequence ID" value="MEQ2413334.1"/>
    <property type="molecule type" value="Genomic_DNA"/>
</dbReference>
<reference evidence="1 2" key="1">
    <citation type="submission" date="2024-04" db="EMBL/GenBank/DDBJ databases">
        <title>Human intestinal bacterial collection.</title>
        <authorList>
            <person name="Pauvert C."/>
            <person name="Hitch T.C.A."/>
            <person name="Clavel T."/>
        </authorList>
    </citation>
    <scope>NUCLEOTIDE SEQUENCE [LARGE SCALE GENOMIC DNA]</scope>
    <source>
        <strain evidence="1 2">CLA-AA-H161</strain>
    </source>
</reference>
<keyword evidence="2" id="KW-1185">Reference proteome</keyword>
<gene>
    <name evidence="1" type="ORF">AAAX94_09930</name>
</gene>
<dbReference type="Pfam" id="PF14335">
    <property type="entry name" value="DUF4391"/>
    <property type="match status" value="1"/>
</dbReference>
<sequence length="217" mass="25701">MFYGGDKMIEFPAATAVHRRLPKEAFYKHLPLTKILKEKFVSDVDRIVVENSFTKENLNLASDAEIKEIMLLSISLKKQEFDGKVIETIAKQNPHKLVFLLSFEDQQQLAVYHNKLYRTLWMAHDEIELKLQGYSLDEIWDSFIEQIALYEERAEETADLSMEDRLAIQDQILKLEKQIDKTENAMWKEQQPKKKFELHTRLREYQKKLEDLKHGKS</sequence>
<dbReference type="Proteomes" id="UP001470752">
    <property type="component" value="Unassembled WGS sequence"/>
</dbReference>
<dbReference type="RefSeq" id="WP_349083630.1">
    <property type="nucleotide sequence ID" value="NZ_JBBNFW010000166.1"/>
</dbReference>
<evidence type="ECO:0000313" key="2">
    <source>
        <dbReference type="Proteomes" id="UP001470752"/>
    </source>
</evidence>
<accession>A0ABV1CQL1</accession>
<organism evidence="1 2">
    <name type="scientific">Blautia acetigignens</name>
    <dbReference type="NCBI Taxonomy" id="2981783"/>
    <lineage>
        <taxon>Bacteria</taxon>
        <taxon>Bacillati</taxon>
        <taxon>Bacillota</taxon>
        <taxon>Clostridia</taxon>
        <taxon>Lachnospirales</taxon>
        <taxon>Lachnospiraceae</taxon>
        <taxon>Blautia</taxon>
    </lineage>
</organism>
<name>A0ABV1CQL1_9FIRM</name>
<protein>
    <submittedName>
        <fullName evidence="1">DUF4391 domain-containing protein</fullName>
    </submittedName>
</protein>
<proteinExistence type="predicted"/>
<comment type="caution">
    <text evidence="1">The sequence shown here is derived from an EMBL/GenBank/DDBJ whole genome shotgun (WGS) entry which is preliminary data.</text>
</comment>
<evidence type="ECO:0000313" key="1">
    <source>
        <dbReference type="EMBL" id="MEQ2413334.1"/>
    </source>
</evidence>